<reference evidence="1 2" key="1">
    <citation type="submission" date="2019-03" db="EMBL/GenBank/DDBJ databases">
        <authorList>
            <person name="Kox A.R. M."/>
        </authorList>
    </citation>
    <scope>NUCLEOTIDE SEQUENCE [LARGE SCALE GENOMIC DNA]</scope>
    <source>
        <strain evidence="1">MTUNDRAET4 annotated genome</strain>
    </source>
</reference>
<dbReference type="Proteomes" id="UP000294360">
    <property type="component" value="Chromosome"/>
</dbReference>
<evidence type="ECO:0000313" key="2">
    <source>
        <dbReference type="Proteomes" id="UP000294360"/>
    </source>
</evidence>
<accession>A0A4U8YWM0</accession>
<dbReference type="KEGG" id="mtun:MTUNDRAET4_1383"/>
<proteinExistence type="predicted"/>
<dbReference type="AlphaFoldDB" id="A0A4U8YWM0"/>
<organism evidence="1 2">
    <name type="scientific">Methylocella tundrae</name>
    <dbReference type="NCBI Taxonomy" id="227605"/>
    <lineage>
        <taxon>Bacteria</taxon>
        <taxon>Pseudomonadati</taxon>
        <taxon>Pseudomonadota</taxon>
        <taxon>Alphaproteobacteria</taxon>
        <taxon>Hyphomicrobiales</taxon>
        <taxon>Beijerinckiaceae</taxon>
        <taxon>Methylocella</taxon>
    </lineage>
</organism>
<protein>
    <submittedName>
        <fullName evidence="1">Uncharacterized protein</fullName>
    </submittedName>
</protein>
<sequence length="48" mass="5385">MDHEGLDVRQRRALAERPIRARLAPGALTAAWSAFGIEWSHSIDQKSL</sequence>
<evidence type="ECO:0000313" key="1">
    <source>
        <dbReference type="EMBL" id="VFU08276.1"/>
    </source>
</evidence>
<dbReference type="EMBL" id="LR536450">
    <property type="protein sequence ID" value="VFU08276.1"/>
    <property type="molecule type" value="Genomic_DNA"/>
</dbReference>
<name>A0A4U8YWM0_METTU</name>
<gene>
    <name evidence="1" type="ORF">MTUNDRAET4_1383</name>
</gene>